<dbReference type="Proteomes" id="UP000749646">
    <property type="component" value="Unassembled WGS sequence"/>
</dbReference>
<accession>A0A9P6LTL7</accession>
<keyword evidence="3" id="KW-1185">Reference proteome</keyword>
<dbReference type="AlphaFoldDB" id="A0A9P6LTL7"/>
<evidence type="ECO:0000313" key="3">
    <source>
        <dbReference type="Proteomes" id="UP000749646"/>
    </source>
</evidence>
<reference evidence="2" key="1">
    <citation type="journal article" date="2020" name="Fungal Divers.">
        <title>Resolving the Mortierellaceae phylogeny through synthesis of multi-gene phylogenetics and phylogenomics.</title>
        <authorList>
            <person name="Vandepol N."/>
            <person name="Liber J."/>
            <person name="Desiro A."/>
            <person name="Na H."/>
            <person name="Kennedy M."/>
            <person name="Barry K."/>
            <person name="Grigoriev I.V."/>
            <person name="Miller A.N."/>
            <person name="O'Donnell K."/>
            <person name="Stajich J.E."/>
            <person name="Bonito G."/>
        </authorList>
    </citation>
    <scope>NUCLEOTIDE SEQUENCE</scope>
    <source>
        <strain evidence="2">MES-2147</strain>
    </source>
</reference>
<organism evidence="2 3">
    <name type="scientific">Modicella reniformis</name>
    <dbReference type="NCBI Taxonomy" id="1440133"/>
    <lineage>
        <taxon>Eukaryota</taxon>
        <taxon>Fungi</taxon>
        <taxon>Fungi incertae sedis</taxon>
        <taxon>Mucoromycota</taxon>
        <taxon>Mortierellomycotina</taxon>
        <taxon>Mortierellomycetes</taxon>
        <taxon>Mortierellales</taxon>
        <taxon>Mortierellaceae</taxon>
        <taxon>Modicella</taxon>
    </lineage>
</organism>
<name>A0A9P6LTL7_9FUNG</name>
<feature type="compositionally biased region" description="Polar residues" evidence="1">
    <location>
        <begin position="26"/>
        <end position="35"/>
    </location>
</feature>
<dbReference type="EMBL" id="JAAAHW010009602">
    <property type="protein sequence ID" value="KAF9938408.1"/>
    <property type="molecule type" value="Genomic_DNA"/>
</dbReference>
<feature type="compositionally biased region" description="Polar residues" evidence="1">
    <location>
        <begin position="1"/>
        <end position="18"/>
    </location>
</feature>
<gene>
    <name evidence="2" type="ORF">BGZ65_012883</name>
</gene>
<evidence type="ECO:0000313" key="2">
    <source>
        <dbReference type="EMBL" id="KAF9938408.1"/>
    </source>
</evidence>
<proteinExistence type="predicted"/>
<feature type="non-terminal residue" evidence="2">
    <location>
        <position position="1"/>
    </location>
</feature>
<feature type="non-terminal residue" evidence="2">
    <location>
        <position position="100"/>
    </location>
</feature>
<protein>
    <submittedName>
        <fullName evidence="2">Uncharacterized protein</fullName>
    </submittedName>
</protein>
<sequence length="100" mass="11222">IQQQPQLHNFDNNTNNDPQLRHPEPNASSPGQDPQAQAPYPETQLVLHGCQVCRMPAHQHTLLPCEHTRPLLQMQDGHLPAHGWSRSTLRGCLLQKEAAV</sequence>
<feature type="region of interest" description="Disordered" evidence="1">
    <location>
        <begin position="1"/>
        <end position="41"/>
    </location>
</feature>
<evidence type="ECO:0000256" key="1">
    <source>
        <dbReference type="SAM" id="MobiDB-lite"/>
    </source>
</evidence>
<comment type="caution">
    <text evidence="2">The sequence shown here is derived from an EMBL/GenBank/DDBJ whole genome shotgun (WGS) entry which is preliminary data.</text>
</comment>